<organism evidence="1 2">
    <name type="scientific">Planotetraspora thailandica</name>
    <dbReference type="NCBI Taxonomy" id="487172"/>
    <lineage>
        <taxon>Bacteria</taxon>
        <taxon>Bacillati</taxon>
        <taxon>Actinomycetota</taxon>
        <taxon>Actinomycetes</taxon>
        <taxon>Streptosporangiales</taxon>
        <taxon>Streptosporangiaceae</taxon>
        <taxon>Planotetraspora</taxon>
    </lineage>
</organism>
<evidence type="ECO:0000313" key="2">
    <source>
        <dbReference type="Proteomes" id="UP000605992"/>
    </source>
</evidence>
<dbReference type="AlphaFoldDB" id="A0A8J3V717"/>
<dbReference type="Gene3D" id="2.60.40.2880">
    <property type="entry name" value="MmpS1-5, C-terminal soluble domain"/>
    <property type="match status" value="1"/>
</dbReference>
<reference evidence="1" key="1">
    <citation type="submission" date="2021-01" db="EMBL/GenBank/DDBJ databases">
        <title>Whole genome shotgun sequence of Planotetraspora thailandica NBRC 104271.</title>
        <authorList>
            <person name="Komaki H."/>
            <person name="Tamura T."/>
        </authorList>
    </citation>
    <scope>NUCLEOTIDE SEQUENCE</scope>
    <source>
        <strain evidence="1">NBRC 104271</strain>
    </source>
</reference>
<dbReference type="RefSeq" id="WP_203946289.1">
    <property type="nucleotide sequence ID" value="NZ_BOOR01000033.1"/>
</dbReference>
<protein>
    <submittedName>
        <fullName evidence="1">Uncharacterized protein</fullName>
    </submittedName>
</protein>
<dbReference type="Proteomes" id="UP000605992">
    <property type="component" value="Unassembled WGS sequence"/>
</dbReference>
<evidence type="ECO:0000313" key="1">
    <source>
        <dbReference type="EMBL" id="GII56116.1"/>
    </source>
</evidence>
<proteinExistence type="predicted"/>
<dbReference type="EMBL" id="BOOR01000033">
    <property type="protein sequence ID" value="GII56116.1"/>
    <property type="molecule type" value="Genomic_DNA"/>
</dbReference>
<accession>A0A8J3V717</accession>
<name>A0A8J3V717_9ACTN</name>
<comment type="caution">
    <text evidence="1">The sequence shown here is derived from an EMBL/GenBank/DDBJ whole genome shotgun (WGS) entry which is preliminary data.</text>
</comment>
<sequence length="119" mass="12492">MGQLTTCDPASGARKVTFEATGTGGAKNATNVTYNVDLDIKQEARLPLPDSNTVSVGDDATTVSLWVQNADAKVGVTFHVYGWVMPTLSRAFSVKGPAAVWAAQQVLALARVSSHAGMR</sequence>
<gene>
    <name evidence="1" type="ORF">Pth03_45050</name>
</gene>
<dbReference type="InterPro" id="IPR038468">
    <property type="entry name" value="MmpS_C"/>
</dbReference>
<keyword evidence="2" id="KW-1185">Reference proteome</keyword>